<evidence type="ECO:0008006" key="4">
    <source>
        <dbReference type="Google" id="ProtNLM"/>
    </source>
</evidence>
<comment type="caution">
    <text evidence="2">The sequence shown here is derived from an EMBL/GenBank/DDBJ whole genome shotgun (WGS) entry which is preliminary data.</text>
</comment>
<name>A0A3N1NXV3_9GAMM</name>
<organism evidence="2 3">
    <name type="scientific">Marinimicrobium koreense</name>
    <dbReference type="NCBI Taxonomy" id="306545"/>
    <lineage>
        <taxon>Bacteria</taxon>
        <taxon>Pseudomonadati</taxon>
        <taxon>Pseudomonadota</taxon>
        <taxon>Gammaproteobacteria</taxon>
        <taxon>Cellvibrionales</taxon>
        <taxon>Cellvibrionaceae</taxon>
        <taxon>Marinimicrobium</taxon>
    </lineage>
</organism>
<keyword evidence="1" id="KW-0732">Signal</keyword>
<feature type="chain" id="PRO_5018049018" description="MSHA biogenesis protein MshK" evidence="1">
    <location>
        <begin position="20"/>
        <end position="109"/>
    </location>
</feature>
<evidence type="ECO:0000313" key="3">
    <source>
        <dbReference type="Proteomes" id="UP000273643"/>
    </source>
</evidence>
<dbReference type="RefSeq" id="WP_123637773.1">
    <property type="nucleotide sequence ID" value="NZ_JBHYFO010000004.1"/>
</dbReference>
<dbReference type="Proteomes" id="UP000273643">
    <property type="component" value="Unassembled WGS sequence"/>
</dbReference>
<reference evidence="2 3" key="1">
    <citation type="submission" date="2018-11" db="EMBL/GenBank/DDBJ databases">
        <title>Genomic Encyclopedia of Type Strains, Phase IV (KMG-IV): sequencing the most valuable type-strain genomes for metagenomic binning, comparative biology and taxonomic classification.</title>
        <authorList>
            <person name="Goeker M."/>
        </authorList>
    </citation>
    <scope>NUCLEOTIDE SEQUENCE [LARGE SCALE GENOMIC DNA]</scope>
    <source>
        <strain evidence="2 3">DSM 16974</strain>
    </source>
</reference>
<dbReference type="OrthoDB" id="5704173at2"/>
<dbReference type="EMBL" id="RJUK01000001">
    <property type="protein sequence ID" value="ROQ20659.1"/>
    <property type="molecule type" value="Genomic_DNA"/>
</dbReference>
<feature type="signal peptide" evidence="1">
    <location>
        <begin position="1"/>
        <end position="19"/>
    </location>
</feature>
<protein>
    <recommendedName>
        <fullName evidence="4">MSHA biogenesis protein MshK</fullName>
    </recommendedName>
</protein>
<sequence>MSRLLCIACLIGWSALVWADSQRDPTRPLDYRASRESVSLTLNAIMAGDSRRLAIINGQSLTAGEMIANTGGVRLLQVESHSVIVGQSGRQWRLNLNDESVRRTRPAEQ</sequence>
<proteinExistence type="predicted"/>
<evidence type="ECO:0000256" key="1">
    <source>
        <dbReference type="SAM" id="SignalP"/>
    </source>
</evidence>
<accession>A0A3N1NXV3</accession>
<keyword evidence="3" id="KW-1185">Reference proteome</keyword>
<gene>
    <name evidence="2" type="ORF">EDC38_1272</name>
</gene>
<evidence type="ECO:0000313" key="2">
    <source>
        <dbReference type="EMBL" id="ROQ20659.1"/>
    </source>
</evidence>
<dbReference type="AlphaFoldDB" id="A0A3N1NXV3"/>